<dbReference type="AlphaFoldDB" id="A0A1X1RDM3"/>
<evidence type="ECO:0000313" key="4">
    <source>
        <dbReference type="Proteomes" id="UP000193484"/>
    </source>
</evidence>
<dbReference type="RefSeq" id="WP_085095771.1">
    <property type="nucleotide sequence ID" value="NZ_AP022603.1"/>
</dbReference>
<dbReference type="OrthoDB" id="3725747at2"/>
<evidence type="ECO:0000313" key="3">
    <source>
        <dbReference type="EMBL" id="ORV03509.1"/>
    </source>
</evidence>
<evidence type="ECO:0000256" key="2">
    <source>
        <dbReference type="ARBA" id="ARBA00022723"/>
    </source>
</evidence>
<comment type="caution">
    <text evidence="3">The sequence shown here is derived from an EMBL/GenBank/DDBJ whole genome shotgun (WGS) entry which is preliminary data.</text>
</comment>
<dbReference type="SMART" id="SM00922">
    <property type="entry name" value="MR_MLE"/>
    <property type="match status" value="1"/>
</dbReference>
<proteinExistence type="predicted"/>
<dbReference type="PANTHER" id="PTHR48073:SF2">
    <property type="entry name" value="O-SUCCINYLBENZOATE SYNTHASE"/>
    <property type="match status" value="1"/>
</dbReference>
<accession>A0A1X1RDM3</accession>
<dbReference type="EMBL" id="LQOJ01000037">
    <property type="protein sequence ID" value="ORV03509.1"/>
    <property type="molecule type" value="Genomic_DNA"/>
</dbReference>
<evidence type="ECO:0000256" key="1">
    <source>
        <dbReference type="ARBA" id="ARBA00022428"/>
    </source>
</evidence>
<dbReference type="Gene3D" id="3.20.20.120">
    <property type="entry name" value="Enolase-like C-terminal domain"/>
    <property type="match status" value="1"/>
</dbReference>
<gene>
    <name evidence="3" type="ORF">AWC04_10405</name>
</gene>
<name>A0A1X1RDM3_MYCFA</name>
<keyword evidence="4" id="KW-1185">Reference proteome</keyword>
<sequence length="320" mass="31966">MRALIDFDAAAAFSVPATHPGRPAVEGLVLEGPQGWGEFSPRSAAQAGPALVAATEGGTVGWPDPVRGRVPVALTVDTADPDRAAAMVAATGCGTVRVPVGAGPATLTDDLARCRAARAAVGPHGRVRLVLAAGWDPEGAAPALRALQRACGGIEFAEIPAGTTGQLAALRRGCDVPVAIEAAGLEPAGSDADAVLRHADVVVLGVAALGGVRRALRIAQSIPLPAVVGSPGETSLGLAAGLALAGALPSLEYACALGDLGALAGDLVDPARSLRPVDGQLPVAPMPPAPDGAALARFALRDPGRVRHWRALLAGARDRD</sequence>
<keyword evidence="1" id="KW-0474">Menaquinone biosynthesis</keyword>
<reference evidence="3 4" key="1">
    <citation type="submission" date="2016-01" db="EMBL/GenBank/DDBJ databases">
        <title>The new phylogeny of the genus Mycobacterium.</title>
        <authorList>
            <person name="Tarcisio F."/>
            <person name="Conor M."/>
            <person name="Antonella G."/>
            <person name="Elisabetta G."/>
            <person name="Giulia F.S."/>
            <person name="Sara T."/>
            <person name="Anna F."/>
            <person name="Clotilde B."/>
            <person name="Roberto B."/>
            <person name="Veronica D.S."/>
            <person name="Fabio R."/>
            <person name="Monica P."/>
            <person name="Olivier J."/>
            <person name="Enrico T."/>
            <person name="Nicola S."/>
        </authorList>
    </citation>
    <scope>NUCLEOTIDE SEQUENCE [LARGE SCALE GENOMIC DNA]</scope>
    <source>
        <strain evidence="3 4">DSM 44179</strain>
    </source>
</reference>
<dbReference type="InterPro" id="IPR036849">
    <property type="entry name" value="Enolase-like_C_sf"/>
</dbReference>
<dbReference type="PANTHER" id="PTHR48073">
    <property type="entry name" value="O-SUCCINYLBENZOATE SYNTHASE-RELATED"/>
    <property type="match status" value="1"/>
</dbReference>
<dbReference type="SUPFAM" id="SSF51604">
    <property type="entry name" value="Enolase C-terminal domain-like"/>
    <property type="match status" value="1"/>
</dbReference>
<dbReference type="InterPro" id="IPR013342">
    <property type="entry name" value="Mandelate_racemase_C"/>
</dbReference>
<dbReference type="STRING" id="1793.AWC04_10405"/>
<keyword evidence="2" id="KW-0479">Metal-binding</keyword>
<dbReference type="Pfam" id="PF13378">
    <property type="entry name" value="MR_MLE_C"/>
    <property type="match status" value="1"/>
</dbReference>
<organism evidence="3 4">
    <name type="scientific">Mycolicibacterium fallax</name>
    <name type="common">Mycobacterium fallax</name>
    <dbReference type="NCBI Taxonomy" id="1793"/>
    <lineage>
        <taxon>Bacteria</taxon>
        <taxon>Bacillati</taxon>
        <taxon>Actinomycetota</taxon>
        <taxon>Actinomycetes</taxon>
        <taxon>Mycobacteriales</taxon>
        <taxon>Mycobacteriaceae</taxon>
        <taxon>Mycolicibacterium</taxon>
    </lineage>
</organism>
<dbReference type="Proteomes" id="UP000193484">
    <property type="component" value="Unassembled WGS sequence"/>
</dbReference>
<dbReference type="GO" id="GO:0046872">
    <property type="term" value="F:metal ion binding"/>
    <property type="evidence" value="ECO:0007669"/>
    <property type="project" value="UniProtKB-KW"/>
</dbReference>
<protein>
    <submittedName>
        <fullName evidence="3">Uncharacterized protein</fullName>
    </submittedName>
</protein>
<dbReference type="GO" id="GO:0009234">
    <property type="term" value="P:menaquinone biosynthetic process"/>
    <property type="evidence" value="ECO:0007669"/>
    <property type="project" value="UniProtKB-KW"/>
</dbReference>
<dbReference type="InterPro" id="IPR029065">
    <property type="entry name" value="Enolase_C-like"/>
</dbReference>